<gene>
    <name evidence="8" type="ORF">KDN34_02275</name>
</gene>
<dbReference type="SMART" id="SM00387">
    <property type="entry name" value="HATPase_c"/>
    <property type="match status" value="1"/>
</dbReference>
<evidence type="ECO:0000313" key="9">
    <source>
        <dbReference type="Proteomes" id="UP000679575"/>
    </source>
</evidence>
<comment type="catalytic activity">
    <reaction evidence="1">
        <text>ATP + protein L-histidine = ADP + protein N-phospho-L-histidine.</text>
        <dbReference type="EC" id="2.7.13.3"/>
    </reaction>
</comment>
<dbReference type="EC" id="2.7.13.3" evidence="2"/>
<evidence type="ECO:0000256" key="4">
    <source>
        <dbReference type="ARBA" id="ARBA00022741"/>
    </source>
</evidence>
<protein>
    <recommendedName>
        <fullName evidence="2">histidine kinase</fullName>
        <ecNumber evidence="2">2.7.13.3</ecNumber>
    </recommendedName>
</protein>
<keyword evidence="5" id="KW-0418">Kinase</keyword>
<proteinExistence type="predicted"/>
<evidence type="ECO:0000259" key="7">
    <source>
        <dbReference type="PROSITE" id="PS50109"/>
    </source>
</evidence>
<evidence type="ECO:0000313" key="8">
    <source>
        <dbReference type="EMBL" id="QUN06314.1"/>
    </source>
</evidence>
<dbReference type="InterPro" id="IPR005467">
    <property type="entry name" value="His_kinase_dom"/>
</dbReference>
<dbReference type="EMBL" id="CP073587">
    <property type="protein sequence ID" value="QUN06314.1"/>
    <property type="molecule type" value="Genomic_DNA"/>
</dbReference>
<evidence type="ECO:0000256" key="1">
    <source>
        <dbReference type="ARBA" id="ARBA00000085"/>
    </source>
</evidence>
<dbReference type="PROSITE" id="PS50109">
    <property type="entry name" value="HIS_KIN"/>
    <property type="match status" value="1"/>
</dbReference>
<organism evidence="8 9">
    <name type="scientific">Shewanella yunxiaonensis</name>
    <dbReference type="NCBI Taxonomy" id="2829809"/>
    <lineage>
        <taxon>Bacteria</taxon>
        <taxon>Pseudomonadati</taxon>
        <taxon>Pseudomonadota</taxon>
        <taxon>Gammaproteobacteria</taxon>
        <taxon>Alteromonadales</taxon>
        <taxon>Shewanellaceae</taxon>
        <taxon>Shewanella</taxon>
    </lineage>
</organism>
<dbReference type="SUPFAM" id="SSF55874">
    <property type="entry name" value="ATPase domain of HSP90 chaperone/DNA topoisomerase II/histidine kinase"/>
    <property type="match status" value="1"/>
</dbReference>
<dbReference type="Proteomes" id="UP000679575">
    <property type="component" value="Chromosome"/>
</dbReference>
<feature type="domain" description="Histidine kinase" evidence="7">
    <location>
        <begin position="46"/>
        <end position="257"/>
    </location>
</feature>
<dbReference type="RefSeq" id="WP_212595328.1">
    <property type="nucleotide sequence ID" value="NZ_CP073587.1"/>
</dbReference>
<dbReference type="Gene3D" id="3.30.565.10">
    <property type="entry name" value="Histidine kinase-like ATPase, C-terminal domain"/>
    <property type="match status" value="1"/>
</dbReference>
<accession>A0ABX7YUH5</accession>
<dbReference type="InterPro" id="IPR036890">
    <property type="entry name" value="HATPase_C_sf"/>
</dbReference>
<dbReference type="InterPro" id="IPR003594">
    <property type="entry name" value="HATPase_dom"/>
</dbReference>
<dbReference type="Pfam" id="PF02518">
    <property type="entry name" value="HATPase_c"/>
    <property type="match status" value="1"/>
</dbReference>
<evidence type="ECO:0000256" key="3">
    <source>
        <dbReference type="ARBA" id="ARBA00022679"/>
    </source>
</evidence>
<keyword evidence="3" id="KW-0808">Transferase</keyword>
<evidence type="ECO:0000256" key="2">
    <source>
        <dbReference type="ARBA" id="ARBA00012438"/>
    </source>
</evidence>
<reference evidence="8 9" key="1">
    <citation type="submission" date="2021-04" db="EMBL/GenBank/DDBJ databases">
        <title>Novel species identification of genus Shewanella.</title>
        <authorList>
            <person name="Liu G."/>
        </authorList>
    </citation>
    <scope>NUCLEOTIDE SEQUENCE [LARGE SCALE GENOMIC DNA]</scope>
    <source>
        <strain evidence="8 9">FJAT-54481</strain>
    </source>
</reference>
<evidence type="ECO:0000256" key="6">
    <source>
        <dbReference type="ARBA" id="ARBA00022840"/>
    </source>
</evidence>
<sequence length="259" mass="28877">MNFSSADQNSHLYHAAFFKGELSFDPLTKSRRPSSEIAKQEQQWRNFIHDFKLPLTLLQGELEAIQDGIRPFTPEKISLLLHEIEQLNELLDSVPTLPRKSIPTSHRLCNASATLLSTLKHHEAELTAKGLILKQEIEPARFIEGTTAALSRIFHNLMSNSLKYTEASGLIQISLTTTADKLLLQWQDSAPAPQQDELIKLTQTGFRARLPMTHAAKGCGLGLASISQLVQQLRGSIDFTHSELGGLKVTMQLPLAHRE</sequence>
<dbReference type="PANTHER" id="PTHR44936">
    <property type="entry name" value="SENSOR PROTEIN CREC"/>
    <property type="match status" value="1"/>
</dbReference>
<keyword evidence="6" id="KW-0067">ATP-binding</keyword>
<keyword evidence="4" id="KW-0547">Nucleotide-binding</keyword>
<dbReference type="InterPro" id="IPR050980">
    <property type="entry name" value="2C_sensor_his_kinase"/>
</dbReference>
<name>A0ABX7YUH5_9GAMM</name>
<dbReference type="PANTHER" id="PTHR44936:SF10">
    <property type="entry name" value="SENSOR PROTEIN RSTB"/>
    <property type="match status" value="1"/>
</dbReference>
<keyword evidence="9" id="KW-1185">Reference proteome</keyword>
<evidence type="ECO:0000256" key="5">
    <source>
        <dbReference type="ARBA" id="ARBA00022777"/>
    </source>
</evidence>